<dbReference type="PANTHER" id="PTHR47443">
    <property type="entry name" value="ACYL-COA N-ACYLTRANSFERASES (NAT) SUPERFAMILY PROTEIN"/>
    <property type="match status" value="1"/>
</dbReference>
<evidence type="ECO:0000313" key="3">
    <source>
        <dbReference type="EMBL" id="ACO65452.1"/>
    </source>
</evidence>
<keyword evidence="4" id="KW-1185">Reference proteome</keyword>
<organism evidence="3 4">
    <name type="scientific">Micromonas commoda (strain RCC299 / NOUM17 / CCMP2709)</name>
    <name type="common">Picoplanktonic green alga</name>
    <dbReference type="NCBI Taxonomy" id="296587"/>
    <lineage>
        <taxon>Eukaryota</taxon>
        <taxon>Viridiplantae</taxon>
        <taxon>Chlorophyta</taxon>
        <taxon>Mamiellophyceae</taxon>
        <taxon>Mamiellales</taxon>
        <taxon>Mamiellaceae</taxon>
        <taxon>Micromonas</taxon>
    </lineage>
</organism>
<dbReference type="GeneID" id="8246365"/>
<dbReference type="PROSITE" id="PS51186">
    <property type="entry name" value="GNAT"/>
    <property type="match status" value="1"/>
</dbReference>
<evidence type="ECO:0000256" key="1">
    <source>
        <dbReference type="SAM" id="MobiDB-lite"/>
    </source>
</evidence>
<dbReference type="InterPro" id="IPR016181">
    <property type="entry name" value="Acyl_CoA_acyltransferase"/>
</dbReference>
<feature type="domain" description="N-acetyltransferase" evidence="2">
    <location>
        <begin position="255"/>
        <end position="361"/>
    </location>
</feature>
<dbReference type="InParanoid" id="C1EBP8"/>
<dbReference type="GO" id="GO:0016747">
    <property type="term" value="F:acyltransferase activity, transferring groups other than amino-acyl groups"/>
    <property type="evidence" value="ECO:0007669"/>
    <property type="project" value="InterPro"/>
</dbReference>
<evidence type="ECO:0000259" key="2">
    <source>
        <dbReference type="PROSITE" id="PS51186"/>
    </source>
</evidence>
<dbReference type="KEGG" id="mis:MICPUN_61147"/>
<proteinExistence type="predicted"/>
<reference evidence="3 4" key="1">
    <citation type="journal article" date="2009" name="Science">
        <title>Green evolution and dynamic adaptations revealed by genomes of the marine picoeukaryotes Micromonas.</title>
        <authorList>
            <person name="Worden A.Z."/>
            <person name="Lee J.H."/>
            <person name="Mock T."/>
            <person name="Rouze P."/>
            <person name="Simmons M.P."/>
            <person name="Aerts A.L."/>
            <person name="Allen A.E."/>
            <person name="Cuvelier M.L."/>
            <person name="Derelle E."/>
            <person name="Everett M.V."/>
            <person name="Foulon E."/>
            <person name="Grimwood J."/>
            <person name="Gundlach H."/>
            <person name="Henrissat B."/>
            <person name="Napoli C."/>
            <person name="McDonald S.M."/>
            <person name="Parker M.S."/>
            <person name="Rombauts S."/>
            <person name="Salamov A."/>
            <person name="Von Dassow P."/>
            <person name="Badger J.H."/>
            <person name="Coutinho P.M."/>
            <person name="Demir E."/>
            <person name="Dubchak I."/>
            <person name="Gentemann C."/>
            <person name="Eikrem W."/>
            <person name="Gready J.E."/>
            <person name="John U."/>
            <person name="Lanier W."/>
            <person name="Lindquist E.A."/>
            <person name="Lucas S."/>
            <person name="Mayer K.F."/>
            <person name="Moreau H."/>
            <person name="Not F."/>
            <person name="Otillar R."/>
            <person name="Panaud O."/>
            <person name="Pangilinan J."/>
            <person name="Paulsen I."/>
            <person name="Piegu B."/>
            <person name="Poliakov A."/>
            <person name="Robbens S."/>
            <person name="Schmutz J."/>
            <person name="Toulza E."/>
            <person name="Wyss T."/>
            <person name="Zelensky A."/>
            <person name="Zhou K."/>
            <person name="Armbrust E.V."/>
            <person name="Bhattacharya D."/>
            <person name="Goodenough U.W."/>
            <person name="Van de Peer Y."/>
            <person name="Grigoriev I.V."/>
        </authorList>
    </citation>
    <scope>NUCLEOTIDE SEQUENCE [LARGE SCALE GENOMIC DNA]</scope>
    <source>
        <strain evidence="4">RCC299 / NOUM17</strain>
    </source>
</reference>
<dbReference type="EMBL" id="CP001329">
    <property type="protein sequence ID" value="ACO65452.1"/>
    <property type="molecule type" value="Genomic_DNA"/>
</dbReference>
<dbReference type="CDD" id="cd04301">
    <property type="entry name" value="NAT_SF"/>
    <property type="match status" value="1"/>
</dbReference>
<dbReference type="Proteomes" id="UP000002009">
    <property type="component" value="Chromosome 9"/>
</dbReference>
<dbReference type="SUPFAM" id="SSF55729">
    <property type="entry name" value="Acyl-CoA N-acyltransferases (Nat)"/>
    <property type="match status" value="1"/>
</dbReference>
<dbReference type="RefSeq" id="XP_002504194.1">
    <property type="nucleotide sequence ID" value="XM_002504148.1"/>
</dbReference>
<dbReference type="STRING" id="296587.C1EBP8"/>
<sequence>MTAFAILAPAHGAPRATRACASDRPTTAPRARGAIAPSRPTTARRRRHVPPHRATETTTLVDSSDDAPSTSAGVTDVRVRTLRDERDIPRVATLCSAVFKETAVPLPKDLADDDVMRDVAAFFETRYESAMIRDLTGITTRNLREKRRCENQTRAEYGRTRARATARELAALQRTRTSVDQLTTAQLREMRARITDEVELELDRERKVPNADYLRRVRSRQWMQLIADAIVPGGVATGLVSMPSEYEPPAPGAREIVGSATLQVCVPDAPLPPPFPTRRPYRSYLANVAVCPEARRVGVASKIIAEAERVSRAWGYTEMWLHVNIDNPGARALYEGLGYAIVGEDPPWYLDRRYLMVRKFGSSGVVVP</sequence>
<feature type="region of interest" description="Disordered" evidence="1">
    <location>
        <begin position="20"/>
        <end position="74"/>
    </location>
</feature>
<accession>C1EBP8</accession>
<dbReference type="InterPro" id="IPR000182">
    <property type="entry name" value="GNAT_dom"/>
</dbReference>
<dbReference type="AlphaFoldDB" id="C1EBP8"/>
<dbReference type="eggNOG" id="ENOG502SB22">
    <property type="taxonomic scope" value="Eukaryota"/>
</dbReference>
<name>C1EBP8_MICCC</name>
<gene>
    <name evidence="3" type="ORF">MICPUN_61147</name>
</gene>
<feature type="compositionally biased region" description="Basic residues" evidence="1">
    <location>
        <begin position="42"/>
        <end position="51"/>
    </location>
</feature>
<feature type="compositionally biased region" description="Polar residues" evidence="1">
    <location>
        <begin position="56"/>
        <end position="73"/>
    </location>
</feature>
<protein>
    <recommendedName>
        <fullName evidence="2">N-acetyltransferase domain-containing protein</fullName>
    </recommendedName>
</protein>
<dbReference type="PANTHER" id="PTHR47443:SF3">
    <property type="entry name" value="GCN5-RELATED N-ACETYLTRANSFERASE 4, CHLOROPLASTIC"/>
    <property type="match status" value="1"/>
</dbReference>
<evidence type="ECO:0000313" key="4">
    <source>
        <dbReference type="Proteomes" id="UP000002009"/>
    </source>
</evidence>
<dbReference type="Pfam" id="PF00583">
    <property type="entry name" value="Acetyltransf_1"/>
    <property type="match status" value="1"/>
</dbReference>
<dbReference type="Gene3D" id="3.40.630.30">
    <property type="match status" value="1"/>
</dbReference>
<dbReference type="OrthoDB" id="514051at2759"/>